<dbReference type="Pfam" id="PF13472">
    <property type="entry name" value="Lipase_GDSL_2"/>
    <property type="match status" value="1"/>
</dbReference>
<proteinExistence type="predicted"/>
<evidence type="ECO:0000313" key="4">
    <source>
        <dbReference type="Proteomes" id="UP000244905"/>
    </source>
</evidence>
<dbReference type="Gene3D" id="2.60.120.260">
    <property type="entry name" value="Galactose-binding domain-like"/>
    <property type="match status" value="1"/>
</dbReference>
<feature type="domain" description="Carbohydrate esterase 2 N-terminal" evidence="2">
    <location>
        <begin position="40"/>
        <end position="146"/>
    </location>
</feature>
<dbReference type="Pfam" id="PF17996">
    <property type="entry name" value="CE2_N"/>
    <property type="match status" value="1"/>
</dbReference>
<dbReference type="GeneID" id="82524916"/>
<dbReference type="EMBL" id="PUEC01000002">
    <property type="protein sequence ID" value="PWB04157.1"/>
    <property type="molecule type" value="Genomic_DNA"/>
</dbReference>
<keyword evidence="4" id="KW-1185">Reference proteome</keyword>
<reference evidence="4" key="1">
    <citation type="submission" date="2018-02" db="EMBL/GenBank/DDBJ databases">
        <authorList>
            <person name="Clavel T."/>
            <person name="Strowig T."/>
        </authorList>
    </citation>
    <scope>NUCLEOTIDE SEQUENCE [LARGE SCALE GENOMIC DNA]</scope>
    <source>
        <strain evidence="4">DSM 103720</strain>
    </source>
</reference>
<dbReference type="Gene3D" id="3.40.50.1110">
    <property type="entry name" value="SGNH hydrolase"/>
    <property type="match status" value="1"/>
</dbReference>
<dbReference type="InterPro" id="IPR036514">
    <property type="entry name" value="SGNH_hydro_sf"/>
</dbReference>
<dbReference type="InterPro" id="IPR013830">
    <property type="entry name" value="SGNH_hydro"/>
</dbReference>
<dbReference type="PANTHER" id="PTHR37834">
    <property type="entry name" value="GDSL-LIKE LIPASE/ACYLHYDROLASE DOMAIN PROTEIN (AFU_ORTHOLOGUE AFUA_2G00620)"/>
    <property type="match status" value="1"/>
</dbReference>
<name>A0A2V1IMQ5_9BACT</name>
<dbReference type="Proteomes" id="UP000244905">
    <property type="component" value="Unassembled WGS sequence"/>
</dbReference>
<evidence type="ECO:0000259" key="1">
    <source>
        <dbReference type="Pfam" id="PF13472"/>
    </source>
</evidence>
<dbReference type="InterPro" id="IPR037461">
    <property type="entry name" value="CtCE2-like_dom"/>
</dbReference>
<dbReference type="GO" id="GO:0052689">
    <property type="term" value="F:carboxylic ester hydrolase activity"/>
    <property type="evidence" value="ECO:0007669"/>
    <property type="project" value="InterPro"/>
</dbReference>
<evidence type="ECO:0000259" key="2">
    <source>
        <dbReference type="Pfam" id="PF17996"/>
    </source>
</evidence>
<gene>
    <name evidence="3" type="ORF">C5O23_00950</name>
</gene>
<dbReference type="PROSITE" id="PS51257">
    <property type="entry name" value="PROKAR_LIPOPROTEIN"/>
    <property type="match status" value="1"/>
</dbReference>
<dbReference type="SUPFAM" id="SSF52266">
    <property type="entry name" value="SGNH hydrolase"/>
    <property type="match status" value="1"/>
</dbReference>
<accession>A0A2V1IMQ5</accession>
<evidence type="ECO:0000313" key="3">
    <source>
        <dbReference type="EMBL" id="PWB04157.1"/>
    </source>
</evidence>
<dbReference type="PANTHER" id="PTHR37834:SF2">
    <property type="entry name" value="ESTERASE, SGNH HYDROLASE-TYPE"/>
    <property type="match status" value="1"/>
</dbReference>
<organism evidence="3 4">
    <name type="scientific">Duncaniella muris</name>
    <dbReference type="NCBI Taxonomy" id="2094150"/>
    <lineage>
        <taxon>Bacteria</taxon>
        <taxon>Pseudomonadati</taxon>
        <taxon>Bacteroidota</taxon>
        <taxon>Bacteroidia</taxon>
        <taxon>Bacteroidales</taxon>
        <taxon>Muribaculaceae</taxon>
        <taxon>Duncaniella</taxon>
    </lineage>
</organism>
<dbReference type="AlphaFoldDB" id="A0A2V1IMQ5"/>
<dbReference type="RefSeq" id="WP_107031081.1">
    <property type="nucleotide sequence ID" value="NZ_CAOLSD010000004.1"/>
</dbReference>
<dbReference type="InterPro" id="IPR040794">
    <property type="entry name" value="CE2_N"/>
</dbReference>
<comment type="caution">
    <text evidence="3">The sequence shown here is derived from an EMBL/GenBank/DDBJ whole genome shotgun (WGS) entry which is preliminary data.</text>
</comment>
<dbReference type="InterPro" id="IPR052762">
    <property type="entry name" value="PCW_deacetylase/CE"/>
</dbReference>
<protein>
    <submittedName>
        <fullName evidence="3">Lipase</fullName>
    </submittedName>
</protein>
<feature type="domain" description="SGNH hydrolase-type esterase" evidence="1">
    <location>
        <begin position="155"/>
        <end position="298"/>
    </location>
</feature>
<dbReference type="CDD" id="cd01831">
    <property type="entry name" value="Endoglucanase_E_like"/>
    <property type="match status" value="1"/>
</dbReference>
<sequence length="360" mass="39757">MPLSRRLTDVCAALLLVLLTGACGGARRLDVKPSDPSILYMGRILWADSLAPKFTWPGTTAMFNFEGSAVAMAASPGSGQFMVEIDGGEPFKINFTPSDSLITLADSLPAGPHSLRVAYAIEGYEKNPEFRGFTISGEGARLLPPPERPALKMEFIGNSITCGYGTEETDPSVGFSYDTENHTLGYAYLTARALNADFNVVARSGIGMYRSFGGPREGTPEQRMPVEYDRTLIYNPDHYWNHSSFHPDIICINLGTNDTSLDNYDIDRFELAYRKFLTHLRMLHPQAKIVLLTGSMLRGQALADVKGALDRLADPEKQIYRFDMSEQTGELGYGADYHPSRAQAARMAEELTAYLRDNLL</sequence>